<dbReference type="InterPro" id="IPR010998">
    <property type="entry name" value="Integrase_recombinase_N"/>
</dbReference>
<evidence type="ECO:0000256" key="4">
    <source>
        <dbReference type="PROSITE-ProRule" id="PRU01248"/>
    </source>
</evidence>
<evidence type="ECO:0000259" key="5">
    <source>
        <dbReference type="PROSITE" id="PS51898"/>
    </source>
</evidence>
<dbReference type="Proteomes" id="UP000015560">
    <property type="component" value="Chromosome"/>
</dbReference>
<dbReference type="InterPro" id="IPR025269">
    <property type="entry name" value="SAM-like_dom"/>
</dbReference>
<dbReference type="InterPro" id="IPR050090">
    <property type="entry name" value="Tyrosine_recombinase_XerCD"/>
</dbReference>
<evidence type="ECO:0000313" key="8">
    <source>
        <dbReference type="Proteomes" id="UP000015560"/>
    </source>
</evidence>
<accession>A0AAD1AN84</accession>
<feature type="domain" description="Core-binding (CB)" evidence="6">
    <location>
        <begin position="58"/>
        <end position="151"/>
    </location>
</feature>
<keyword evidence="2 4" id="KW-0238">DNA-binding</keyword>
<feature type="domain" description="Tyr recombinase" evidence="5">
    <location>
        <begin position="174"/>
        <end position="379"/>
    </location>
</feature>
<evidence type="ECO:0000256" key="2">
    <source>
        <dbReference type="ARBA" id="ARBA00023125"/>
    </source>
</evidence>
<evidence type="ECO:0000256" key="1">
    <source>
        <dbReference type="ARBA" id="ARBA00008857"/>
    </source>
</evidence>
<proteinExistence type="inferred from homology"/>
<dbReference type="GO" id="GO:0006310">
    <property type="term" value="P:DNA recombination"/>
    <property type="evidence" value="ECO:0007669"/>
    <property type="project" value="UniProtKB-KW"/>
</dbReference>
<dbReference type="Pfam" id="PF13102">
    <property type="entry name" value="Phage_int_SAM_5"/>
    <property type="match status" value="1"/>
</dbReference>
<dbReference type="GO" id="GO:0003677">
    <property type="term" value="F:DNA binding"/>
    <property type="evidence" value="ECO:0007669"/>
    <property type="project" value="UniProtKB-UniRule"/>
</dbReference>
<dbReference type="InterPro" id="IPR013762">
    <property type="entry name" value="Integrase-like_cat_sf"/>
</dbReference>
<dbReference type="Pfam" id="PF00589">
    <property type="entry name" value="Phage_integrase"/>
    <property type="match status" value="1"/>
</dbReference>
<dbReference type="RefSeq" id="WP_025012535.1">
    <property type="nucleotide sequence ID" value="NZ_AP012544.1"/>
</dbReference>
<evidence type="ECO:0000313" key="7">
    <source>
        <dbReference type="EMBL" id="BAN73989.1"/>
    </source>
</evidence>
<protein>
    <submittedName>
        <fullName evidence="7">Phage integrase</fullName>
    </submittedName>
</protein>
<keyword evidence="3" id="KW-0233">DNA recombination</keyword>
<organism evidence="7 8">
    <name type="scientific">Lacticaseibacillus casei DSM 20011 = JCM 1134 = ATCC 393</name>
    <dbReference type="NCBI Taxonomy" id="1423732"/>
    <lineage>
        <taxon>Bacteria</taxon>
        <taxon>Bacillati</taxon>
        <taxon>Bacillota</taxon>
        <taxon>Bacilli</taxon>
        <taxon>Lactobacillales</taxon>
        <taxon>Lactobacillaceae</taxon>
        <taxon>Lacticaseibacillus</taxon>
    </lineage>
</organism>
<evidence type="ECO:0000259" key="6">
    <source>
        <dbReference type="PROSITE" id="PS51900"/>
    </source>
</evidence>
<dbReference type="GO" id="GO:0015074">
    <property type="term" value="P:DNA integration"/>
    <property type="evidence" value="ECO:0007669"/>
    <property type="project" value="InterPro"/>
</dbReference>
<dbReference type="GeneID" id="45548124"/>
<comment type="similarity">
    <text evidence="1">Belongs to the 'phage' integrase family.</text>
</comment>
<evidence type="ECO:0000256" key="3">
    <source>
        <dbReference type="ARBA" id="ARBA00023172"/>
    </source>
</evidence>
<reference evidence="7 8" key="1">
    <citation type="journal article" date="2013" name="PLoS ONE">
        <title>Genomic Adaptation of the Lactobacillus casei Group.</title>
        <authorList>
            <person name="Toh H."/>
            <person name="Oshima K."/>
            <person name="Nakano A."/>
            <person name="Takahata M."/>
            <person name="Murakami M."/>
            <person name="Takaki T."/>
            <person name="Nishiyama H."/>
            <person name="Igimi S."/>
            <person name="Hattori M."/>
            <person name="Morita H."/>
        </authorList>
    </citation>
    <scope>NUCLEOTIDE SEQUENCE [LARGE SCALE GENOMIC DNA]</scope>
    <source>
        <strain evidence="7 8">ATCC 393</strain>
    </source>
</reference>
<name>A0AAD1AN84_LACCA</name>
<dbReference type="PROSITE" id="PS51900">
    <property type="entry name" value="CB"/>
    <property type="match status" value="1"/>
</dbReference>
<dbReference type="Gene3D" id="1.10.443.10">
    <property type="entry name" value="Intergrase catalytic core"/>
    <property type="match status" value="1"/>
</dbReference>
<dbReference type="CDD" id="cd01189">
    <property type="entry name" value="INT_ICEBs1_C_like"/>
    <property type="match status" value="1"/>
</dbReference>
<dbReference type="SUPFAM" id="SSF56349">
    <property type="entry name" value="DNA breaking-rejoining enzymes"/>
    <property type="match status" value="1"/>
</dbReference>
<dbReference type="PANTHER" id="PTHR30349">
    <property type="entry name" value="PHAGE INTEGRASE-RELATED"/>
    <property type="match status" value="1"/>
</dbReference>
<dbReference type="PANTHER" id="PTHR30349:SF64">
    <property type="entry name" value="PROPHAGE INTEGRASE INTD-RELATED"/>
    <property type="match status" value="1"/>
</dbReference>
<gene>
    <name evidence="7" type="ORF">LBCZ_0821</name>
</gene>
<dbReference type="Gene3D" id="1.10.150.130">
    <property type="match status" value="1"/>
</dbReference>
<dbReference type="AlphaFoldDB" id="A0AAD1AN84"/>
<dbReference type="InterPro" id="IPR002104">
    <property type="entry name" value="Integrase_catalytic"/>
</dbReference>
<dbReference type="InterPro" id="IPR011010">
    <property type="entry name" value="DNA_brk_join_enz"/>
</dbReference>
<dbReference type="EMBL" id="AP012544">
    <property type="protein sequence ID" value="BAN73989.1"/>
    <property type="molecule type" value="Genomic_DNA"/>
</dbReference>
<sequence>MASITKSSTNGWAYRATIGSGEARHQVYKSGFSTKREATIAAAEAEASLDYKEDSKAATLPDYYDRWTQAFKIGRASAITDEWYRVVGGYIHEWFDKERPGLLIADVDRTTYQTFLDWCGSNPRGKLQQPLSHSTVARINSYMRAVLKDAIEDGYTKKDFTRRAIVGGTAEKDESKKYVDLREFKKMIQLATKYADLSHMSNYITVFMALTGARFEEALGVTWDNIDLAAGTVTFTHSWQYKTRKQHDNFGALKNKQSYRTIPISKNLVEILKKLRLEQQTAFMADGWRDEDNLVFRNSEHRIIDNEAMSKTVKGLCKAVGAKNAITSHGLRHSHGFMLMYEGMELMSISRRLGHASLAITMRVYMHEIDELKQKDDKKILKALNTL</sequence>
<dbReference type="PROSITE" id="PS51898">
    <property type="entry name" value="TYR_RECOMBINASE"/>
    <property type="match status" value="1"/>
</dbReference>
<dbReference type="InterPro" id="IPR044068">
    <property type="entry name" value="CB"/>
</dbReference>